<evidence type="ECO:0000313" key="2">
    <source>
        <dbReference type="Proteomes" id="UP000027647"/>
    </source>
</evidence>
<dbReference type="EMBL" id="JMIW01000012">
    <property type="protein sequence ID" value="KEO86739.1"/>
    <property type="molecule type" value="Genomic_DNA"/>
</dbReference>
<protein>
    <submittedName>
        <fullName evidence="1">Uncharacterized protein</fullName>
    </submittedName>
</protein>
<name>A0A074M020_ERYLO</name>
<sequence>MHSAQQESIRADHGFAAVDRTQGGQHPLRSVRSALLLSRMLIDLYCRIDLLDCSNSEFTCEMSGSRNSKDIAFAILGFRYPSGIGISLCLDSHHDGVAFPIRSYLDFVLHR</sequence>
<proteinExistence type="predicted"/>
<comment type="caution">
    <text evidence="1">The sequence shown here is derived from an EMBL/GenBank/DDBJ whole genome shotgun (WGS) entry which is preliminary data.</text>
</comment>
<accession>A0A074M020</accession>
<evidence type="ECO:0000313" key="1">
    <source>
        <dbReference type="EMBL" id="KEO86739.1"/>
    </source>
</evidence>
<dbReference type="Proteomes" id="UP000027647">
    <property type="component" value="Unassembled WGS sequence"/>
</dbReference>
<dbReference type="STRING" id="1044.EH31_06545"/>
<dbReference type="AlphaFoldDB" id="A0A074M020"/>
<gene>
    <name evidence="1" type="ORF">EH31_06545</name>
</gene>
<keyword evidence="2" id="KW-1185">Reference proteome</keyword>
<reference evidence="1 2" key="1">
    <citation type="submission" date="2014-04" db="EMBL/GenBank/DDBJ databases">
        <title>A comprehensive comparison of genomes of Erythrobacter spp. strains.</title>
        <authorList>
            <person name="Zheng Q."/>
        </authorList>
    </citation>
    <scope>NUCLEOTIDE SEQUENCE [LARGE SCALE GENOMIC DNA]</scope>
    <source>
        <strain evidence="1 2">DSM 6997</strain>
    </source>
</reference>
<organism evidence="1 2">
    <name type="scientific">Erythrobacter longus</name>
    <dbReference type="NCBI Taxonomy" id="1044"/>
    <lineage>
        <taxon>Bacteria</taxon>
        <taxon>Pseudomonadati</taxon>
        <taxon>Pseudomonadota</taxon>
        <taxon>Alphaproteobacteria</taxon>
        <taxon>Sphingomonadales</taxon>
        <taxon>Erythrobacteraceae</taxon>
        <taxon>Erythrobacter/Porphyrobacter group</taxon>
        <taxon>Erythrobacter</taxon>
    </lineage>
</organism>